<dbReference type="Gene3D" id="1.10.1660.10">
    <property type="match status" value="1"/>
</dbReference>
<keyword evidence="1" id="KW-0805">Transcription regulation</keyword>
<keyword evidence="3" id="KW-0010">Activator</keyword>
<dbReference type="EMBL" id="FOJI01000005">
    <property type="protein sequence ID" value="SEW14987.1"/>
    <property type="molecule type" value="Genomic_DNA"/>
</dbReference>
<dbReference type="RefSeq" id="WP_092452662.1">
    <property type="nucleotide sequence ID" value="NZ_FOJI01000005.1"/>
</dbReference>
<dbReference type="Gene3D" id="1.10.490.50">
    <property type="entry name" value="Antibiotic binding domain of TipA-like multidrug resistance regulators"/>
    <property type="match status" value="1"/>
</dbReference>
<dbReference type="PROSITE" id="PS50937">
    <property type="entry name" value="HTH_MERR_2"/>
    <property type="match status" value="1"/>
</dbReference>
<keyword evidence="4" id="KW-0804">Transcription</keyword>
<dbReference type="InterPro" id="IPR009061">
    <property type="entry name" value="DNA-bd_dom_put_sf"/>
</dbReference>
<keyword evidence="7" id="KW-1185">Reference proteome</keyword>
<evidence type="ECO:0000313" key="6">
    <source>
        <dbReference type="EMBL" id="SEW14987.1"/>
    </source>
</evidence>
<dbReference type="OrthoDB" id="9814833at2"/>
<dbReference type="InterPro" id="IPR036244">
    <property type="entry name" value="TipA-like_antibiotic-bd"/>
</dbReference>
<dbReference type="Pfam" id="PF07739">
    <property type="entry name" value="TipAS"/>
    <property type="match status" value="1"/>
</dbReference>
<evidence type="ECO:0000256" key="1">
    <source>
        <dbReference type="ARBA" id="ARBA00023015"/>
    </source>
</evidence>
<feature type="domain" description="HTH merR-type" evidence="5">
    <location>
        <begin position="1"/>
        <end position="70"/>
    </location>
</feature>
<protein>
    <submittedName>
        <fullName evidence="6">DNA-binding transcriptional regulator, MerR family</fullName>
    </submittedName>
</protein>
<reference evidence="6 7" key="1">
    <citation type="submission" date="2016-10" db="EMBL/GenBank/DDBJ databases">
        <authorList>
            <person name="de Groot N.N."/>
        </authorList>
    </citation>
    <scope>NUCLEOTIDE SEQUENCE [LARGE SCALE GENOMIC DNA]</scope>
    <source>
        <strain evidence="6 7">DSM 9179</strain>
    </source>
</reference>
<proteinExistence type="predicted"/>
<dbReference type="InterPro" id="IPR000551">
    <property type="entry name" value="MerR-type_HTH_dom"/>
</dbReference>
<dbReference type="CDD" id="cd01106">
    <property type="entry name" value="HTH_TipAL-Mta"/>
    <property type="match status" value="1"/>
</dbReference>
<dbReference type="STRING" id="99656.SAMN05421659_105161"/>
<dbReference type="PANTHER" id="PTHR30204:SF90">
    <property type="entry name" value="HTH-TYPE TRANSCRIPTIONAL ACTIVATOR MTA"/>
    <property type="match status" value="1"/>
</dbReference>
<dbReference type="PANTHER" id="PTHR30204">
    <property type="entry name" value="REDOX-CYCLING DRUG-SENSING TRANSCRIPTIONAL ACTIVATOR SOXR"/>
    <property type="match status" value="1"/>
</dbReference>
<dbReference type="AlphaFoldDB" id="A0A1I0PKN3"/>
<dbReference type="InterPro" id="IPR047057">
    <property type="entry name" value="MerR_fam"/>
</dbReference>
<dbReference type="Proteomes" id="UP000199701">
    <property type="component" value="Unassembled WGS sequence"/>
</dbReference>
<evidence type="ECO:0000259" key="5">
    <source>
        <dbReference type="PROSITE" id="PS50937"/>
    </source>
</evidence>
<dbReference type="Pfam" id="PF13411">
    <property type="entry name" value="MerR_1"/>
    <property type="match status" value="1"/>
</dbReference>
<keyword evidence="2 6" id="KW-0238">DNA-binding</keyword>
<dbReference type="SUPFAM" id="SSF89082">
    <property type="entry name" value="Antibiotic binding domain of TipA-like multidrug resistance regulators"/>
    <property type="match status" value="1"/>
</dbReference>
<dbReference type="GO" id="GO:0003700">
    <property type="term" value="F:DNA-binding transcription factor activity"/>
    <property type="evidence" value="ECO:0007669"/>
    <property type="project" value="InterPro"/>
</dbReference>
<dbReference type="InterPro" id="IPR012925">
    <property type="entry name" value="TipAS_dom"/>
</dbReference>
<evidence type="ECO:0000256" key="3">
    <source>
        <dbReference type="ARBA" id="ARBA00023159"/>
    </source>
</evidence>
<organism evidence="6 7">
    <name type="scientific">[Clostridium] fimetarium</name>
    <dbReference type="NCBI Taxonomy" id="99656"/>
    <lineage>
        <taxon>Bacteria</taxon>
        <taxon>Bacillati</taxon>
        <taxon>Bacillota</taxon>
        <taxon>Clostridia</taxon>
        <taxon>Lachnospirales</taxon>
        <taxon>Lachnospiraceae</taxon>
    </lineage>
</organism>
<evidence type="ECO:0000256" key="4">
    <source>
        <dbReference type="ARBA" id="ARBA00023163"/>
    </source>
</evidence>
<dbReference type="SMART" id="SM00422">
    <property type="entry name" value="HTH_MERR"/>
    <property type="match status" value="1"/>
</dbReference>
<name>A0A1I0PKN3_9FIRM</name>
<gene>
    <name evidence="6" type="ORF">SAMN05421659_105161</name>
</gene>
<evidence type="ECO:0000313" key="7">
    <source>
        <dbReference type="Proteomes" id="UP000199701"/>
    </source>
</evidence>
<sequence>MLTVNEVSKRTGVSVRTLHYYDQIGLLHPCDVTASNYRLYDDTTLERLQHILLFRELEFPLKEIKEILDCSSFDKNKALEQQIKLLQLKKEHLDNLIDLALEIKMIGVKKLDFKAFDTSKIDEYAAEAKASWGQTEAYKEFESKSKNDSKEDFGNATTLLMQNFVGFGMLLEESPESESAQNQVKALQNTITANFYNCTNEILSGLGQMYTGDSRFAENIDHAGGEGTAAFVGKAIKYYCTK</sequence>
<dbReference type="SUPFAM" id="SSF46955">
    <property type="entry name" value="Putative DNA-binding domain"/>
    <property type="match status" value="1"/>
</dbReference>
<accession>A0A1I0PKN3</accession>
<dbReference type="GO" id="GO:0003677">
    <property type="term" value="F:DNA binding"/>
    <property type="evidence" value="ECO:0007669"/>
    <property type="project" value="UniProtKB-KW"/>
</dbReference>
<dbReference type="PRINTS" id="PR00040">
    <property type="entry name" value="HTHMERR"/>
</dbReference>
<evidence type="ECO:0000256" key="2">
    <source>
        <dbReference type="ARBA" id="ARBA00023125"/>
    </source>
</evidence>